<keyword evidence="5" id="KW-0808">Transferase</keyword>
<dbReference type="EMBL" id="ADNU01000018">
    <property type="protein sequence ID" value="EFG48148.1"/>
    <property type="molecule type" value="Genomic_DNA"/>
</dbReference>
<reference evidence="7 8" key="1">
    <citation type="submission" date="2010-04" db="EMBL/GenBank/DDBJ databases">
        <authorList>
            <person name="Qin X."/>
            <person name="Bachman B."/>
            <person name="Battles P."/>
            <person name="Bell A."/>
            <person name="Bess C."/>
            <person name="Bickham C."/>
            <person name="Chaboub L."/>
            <person name="Chen D."/>
            <person name="Coyle M."/>
            <person name="Deiros D.R."/>
            <person name="Dinh H."/>
            <person name="Forbes L."/>
            <person name="Fowler G."/>
            <person name="Francisco L."/>
            <person name="Fu Q."/>
            <person name="Gubbala S."/>
            <person name="Hale W."/>
            <person name="Han Y."/>
            <person name="Hemphill L."/>
            <person name="Highlander S.K."/>
            <person name="Hirani K."/>
            <person name="Hogues M."/>
            <person name="Jackson L."/>
            <person name="Jakkamsetti A."/>
            <person name="Javaid M."/>
            <person name="Jiang H."/>
            <person name="Korchina V."/>
            <person name="Kovar C."/>
            <person name="Lara F."/>
            <person name="Lee S."/>
            <person name="Mata R."/>
            <person name="Mathew T."/>
            <person name="Moen C."/>
            <person name="Morales K."/>
            <person name="Munidasa M."/>
            <person name="Nazareth L."/>
            <person name="Ngo R."/>
            <person name="Nguyen L."/>
            <person name="Okwuonu G."/>
            <person name="Ongeri F."/>
            <person name="Patil S."/>
            <person name="Petrosino J."/>
            <person name="Pham C."/>
            <person name="Pham P."/>
            <person name="Pu L.-L."/>
            <person name="Puazo M."/>
            <person name="Raj R."/>
            <person name="Reid J."/>
            <person name="Rouhana J."/>
            <person name="Saada N."/>
            <person name="Shang Y."/>
            <person name="Simmons D."/>
            <person name="Thornton R."/>
            <person name="Warren J."/>
            <person name="Weissenberger G."/>
            <person name="Zhang J."/>
            <person name="Zhang L."/>
            <person name="Zhou C."/>
            <person name="Zhu D."/>
            <person name="Muzny D."/>
            <person name="Worley K."/>
            <person name="Gibbs R."/>
        </authorList>
    </citation>
    <scope>NUCLEOTIDE SEQUENCE [LARGE SCALE GENOMIC DNA]</scope>
    <source>
        <strain evidence="7 8">ATCC 49030</strain>
    </source>
</reference>
<comment type="catalytic activity">
    <reaction evidence="4">
        <text>adenylyl-molybdopterin + molybdate = Mo-molybdopterin + AMP + H(+)</text>
        <dbReference type="Rhea" id="RHEA:35047"/>
        <dbReference type="ChEBI" id="CHEBI:15378"/>
        <dbReference type="ChEBI" id="CHEBI:36264"/>
        <dbReference type="ChEBI" id="CHEBI:62727"/>
        <dbReference type="ChEBI" id="CHEBI:71302"/>
        <dbReference type="ChEBI" id="CHEBI:456215"/>
        <dbReference type="EC" id="2.10.1.1"/>
    </reaction>
</comment>
<keyword evidence="5" id="KW-0479">Metal-binding</keyword>
<comment type="caution">
    <text evidence="7">The sequence shown here is derived from an EMBL/GenBank/DDBJ whole genome shotgun (WGS) entry which is preliminary data.</text>
</comment>
<dbReference type="Gene3D" id="2.170.190.11">
    <property type="entry name" value="Molybdopterin biosynthesis moea protein, domain 3"/>
    <property type="match status" value="1"/>
</dbReference>
<dbReference type="Pfam" id="PF00994">
    <property type="entry name" value="MoCF_biosynth"/>
    <property type="match status" value="1"/>
</dbReference>
<evidence type="ECO:0000313" key="7">
    <source>
        <dbReference type="EMBL" id="EFG48148.1"/>
    </source>
</evidence>
<evidence type="ECO:0000256" key="2">
    <source>
        <dbReference type="ARBA" id="ARBA00010763"/>
    </source>
</evidence>
<gene>
    <name evidence="7" type="primary">moeA</name>
    <name evidence="7" type="ORF">HMPREF0183_0664</name>
</gene>
<evidence type="ECO:0000256" key="3">
    <source>
        <dbReference type="ARBA" id="ARBA00022505"/>
    </source>
</evidence>
<accession>D4YL54</accession>
<protein>
    <recommendedName>
        <fullName evidence="5">Molybdopterin molybdenumtransferase</fullName>
        <ecNumber evidence="5">2.10.1.1</ecNumber>
    </recommendedName>
</protein>
<dbReference type="UniPathway" id="UPA00344"/>
<sequence>MDMEGRALRRADWAARHALARVRHGPYSTDMVSIADYREKLFDILLLMSSWEYRDLAQVATHPMPLRAAQHVKSAEQVPRFNNSQMDGFVVHPNDPEVVAGKPVPLLPMAAAGHNPVPLTPGFAMPIMTGAKIPDWNGAAFDDDECDLCVVPVEETVAGFDDLTHVTFTPQATFESGRFVRYRGSDIDYDEELCAVGDHLTPARLGSLASVGLTQIAVFKPLRVLVVSTGDEVCQPGLRPGAAQIYDSNTSAAVAALSAAGAHVVGTLHAPDHPDLLLDAVRSWQADDTRRADVVVSMGGISMGAREVIRLASELEVQQGVENWYGGAQSPRLPNSGMEFCRLPMQPGGPQAVGQLAEVPWVALPGNPVSTLVSIEVLLRTSLFGARPRNRMNVTVRTPGGDPLSSPMGKTQMRFARLDADGSAQLAWSNSSHLLHRQVEATLLMIIPEDVTVIEDGDTFEALAL</sequence>
<keyword evidence="5" id="KW-0460">Magnesium</keyword>
<dbReference type="eggNOG" id="COG0303">
    <property type="taxonomic scope" value="Bacteria"/>
</dbReference>
<dbReference type="CDD" id="cd00887">
    <property type="entry name" value="MoeA"/>
    <property type="match status" value="1"/>
</dbReference>
<dbReference type="PANTHER" id="PTHR10192">
    <property type="entry name" value="MOLYBDOPTERIN BIOSYNTHESIS PROTEIN"/>
    <property type="match status" value="1"/>
</dbReference>
<dbReference type="STRING" id="585530.HMPREF0183_0664"/>
<dbReference type="InterPro" id="IPR038987">
    <property type="entry name" value="MoeA-like"/>
</dbReference>
<dbReference type="GO" id="GO:0061599">
    <property type="term" value="F:molybdopterin molybdotransferase activity"/>
    <property type="evidence" value="ECO:0007669"/>
    <property type="project" value="UniProtKB-UniRule"/>
</dbReference>
<dbReference type="EC" id="2.10.1.1" evidence="5"/>
<evidence type="ECO:0000256" key="4">
    <source>
        <dbReference type="ARBA" id="ARBA00047317"/>
    </source>
</evidence>
<dbReference type="InterPro" id="IPR036688">
    <property type="entry name" value="MoeA_C_domain_IV_sf"/>
</dbReference>
<dbReference type="GO" id="GO:0005829">
    <property type="term" value="C:cytosol"/>
    <property type="evidence" value="ECO:0007669"/>
    <property type="project" value="TreeGrafter"/>
</dbReference>
<dbReference type="Pfam" id="PF03453">
    <property type="entry name" value="MoeA_N"/>
    <property type="match status" value="1"/>
</dbReference>
<dbReference type="PANTHER" id="PTHR10192:SF5">
    <property type="entry name" value="GEPHYRIN"/>
    <property type="match status" value="1"/>
</dbReference>
<dbReference type="GO" id="GO:0006777">
    <property type="term" value="P:Mo-molybdopterin cofactor biosynthetic process"/>
    <property type="evidence" value="ECO:0007669"/>
    <property type="project" value="UniProtKB-UniRule"/>
</dbReference>
<dbReference type="SUPFAM" id="SSF63882">
    <property type="entry name" value="MoeA N-terminal region -like"/>
    <property type="match status" value="1"/>
</dbReference>
<dbReference type="Gene3D" id="2.40.340.10">
    <property type="entry name" value="MoeA, C-terminal, domain IV"/>
    <property type="match status" value="1"/>
</dbReference>
<keyword evidence="3 5" id="KW-0500">Molybdenum</keyword>
<dbReference type="SMART" id="SM00852">
    <property type="entry name" value="MoCF_biosynth"/>
    <property type="match status" value="1"/>
</dbReference>
<dbReference type="InterPro" id="IPR036135">
    <property type="entry name" value="MoeA_linker/N_sf"/>
</dbReference>
<proteinExistence type="inferred from homology"/>
<evidence type="ECO:0000259" key="6">
    <source>
        <dbReference type="SMART" id="SM00852"/>
    </source>
</evidence>
<comment type="pathway">
    <text evidence="5">Cofactor biosynthesis; molybdopterin biosynthesis.</text>
</comment>
<dbReference type="InterPro" id="IPR005110">
    <property type="entry name" value="MoeA_linker/N"/>
</dbReference>
<evidence type="ECO:0000313" key="8">
    <source>
        <dbReference type="Proteomes" id="UP000005714"/>
    </source>
</evidence>
<comment type="similarity">
    <text evidence="2 5">Belongs to the MoeA family.</text>
</comment>
<keyword evidence="8" id="KW-1185">Reference proteome</keyword>
<name>D4YL54_9MICO</name>
<organism evidence="7 8">
    <name type="scientific">Brevibacterium mcbrellneri ATCC 49030</name>
    <dbReference type="NCBI Taxonomy" id="585530"/>
    <lineage>
        <taxon>Bacteria</taxon>
        <taxon>Bacillati</taxon>
        <taxon>Actinomycetota</taxon>
        <taxon>Actinomycetes</taxon>
        <taxon>Micrococcales</taxon>
        <taxon>Brevibacteriaceae</taxon>
        <taxon>Brevibacterium</taxon>
    </lineage>
</organism>
<feature type="domain" description="MoaB/Mog" evidence="6">
    <location>
        <begin position="225"/>
        <end position="385"/>
    </location>
</feature>
<evidence type="ECO:0000256" key="1">
    <source>
        <dbReference type="ARBA" id="ARBA00002901"/>
    </source>
</evidence>
<dbReference type="GO" id="GO:0046872">
    <property type="term" value="F:metal ion binding"/>
    <property type="evidence" value="ECO:0007669"/>
    <property type="project" value="UniProtKB-UniRule"/>
</dbReference>
<dbReference type="SUPFAM" id="SSF53218">
    <property type="entry name" value="Molybdenum cofactor biosynthesis proteins"/>
    <property type="match status" value="1"/>
</dbReference>
<dbReference type="InterPro" id="IPR036425">
    <property type="entry name" value="MoaB/Mog-like_dom_sf"/>
</dbReference>
<dbReference type="InterPro" id="IPR001453">
    <property type="entry name" value="MoaB/Mog_dom"/>
</dbReference>
<dbReference type="Proteomes" id="UP000005714">
    <property type="component" value="Unassembled WGS sequence"/>
</dbReference>
<keyword evidence="5" id="KW-0501">Molybdenum cofactor biosynthesis</keyword>
<comment type="function">
    <text evidence="1 5">Catalyzes the insertion of molybdate into adenylated molybdopterin with the concomitant release of AMP.</text>
</comment>
<comment type="cofactor">
    <cofactor evidence="5">
        <name>Mg(2+)</name>
        <dbReference type="ChEBI" id="CHEBI:18420"/>
    </cofactor>
</comment>
<dbReference type="Gene3D" id="3.40.980.10">
    <property type="entry name" value="MoaB/Mog-like domain"/>
    <property type="match status" value="1"/>
</dbReference>
<evidence type="ECO:0000256" key="5">
    <source>
        <dbReference type="RuleBase" id="RU365090"/>
    </source>
</evidence>
<dbReference type="AlphaFoldDB" id="D4YL54"/>
<dbReference type="Gene3D" id="3.90.105.10">
    <property type="entry name" value="Molybdopterin biosynthesis moea protein, domain 2"/>
    <property type="match status" value="1"/>
</dbReference>
<dbReference type="SUPFAM" id="SSF63867">
    <property type="entry name" value="MoeA C-terminal domain-like"/>
    <property type="match status" value="1"/>
</dbReference>